<keyword evidence="1" id="KW-0732">Signal</keyword>
<organism evidence="2">
    <name type="scientific">Amblyomma americanum</name>
    <name type="common">Lone star tick</name>
    <dbReference type="NCBI Taxonomy" id="6943"/>
    <lineage>
        <taxon>Eukaryota</taxon>
        <taxon>Metazoa</taxon>
        <taxon>Ecdysozoa</taxon>
        <taxon>Arthropoda</taxon>
        <taxon>Chelicerata</taxon>
        <taxon>Arachnida</taxon>
        <taxon>Acari</taxon>
        <taxon>Parasitiformes</taxon>
        <taxon>Ixodida</taxon>
        <taxon>Ixodoidea</taxon>
        <taxon>Ixodidae</taxon>
        <taxon>Amblyomminae</taxon>
        <taxon>Amblyomma</taxon>
    </lineage>
</organism>
<accession>A0A0C9R468</accession>
<feature type="signal peptide" evidence="1">
    <location>
        <begin position="1"/>
        <end position="22"/>
    </location>
</feature>
<dbReference type="AlphaFoldDB" id="A0A0C9R468"/>
<dbReference type="Gene3D" id="4.10.410.10">
    <property type="entry name" value="Pancreatic trypsin inhibitor Kunitz domain"/>
    <property type="match status" value="1"/>
</dbReference>
<proteinExistence type="evidence at transcript level"/>
<reference evidence="2" key="1">
    <citation type="journal article" date="2015" name="PLoS ONE">
        <title>An Insight into the Sialome of the Lone Star Tick, Amblyomma americanum, with a Glimpse on Its Time Dependent Gene Expression.</title>
        <authorList>
            <person name="Karim S."/>
            <person name="Ribeiro J.M."/>
        </authorList>
    </citation>
    <scope>NUCLEOTIDE SEQUENCE</scope>
    <source>
        <tissue evidence="2">Salivary gland</tissue>
    </source>
</reference>
<dbReference type="EMBL" id="GBZX01000960">
    <property type="protein sequence ID" value="JAG91780.1"/>
    <property type="molecule type" value="mRNA"/>
</dbReference>
<feature type="chain" id="PRO_5002201550" evidence="1">
    <location>
        <begin position="23"/>
        <end position="108"/>
    </location>
</feature>
<dbReference type="GO" id="GO:0004867">
    <property type="term" value="F:serine-type endopeptidase inhibitor activity"/>
    <property type="evidence" value="ECO:0007669"/>
    <property type="project" value="InterPro"/>
</dbReference>
<name>A0A0C9R468_AMBAM</name>
<evidence type="ECO:0000313" key="2">
    <source>
        <dbReference type="EMBL" id="JAG91780.1"/>
    </source>
</evidence>
<dbReference type="SUPFAM" id="SSF57362">
    <property type="entry name" value="BPTI-like"/>
    <property type="match status" value="1"/>
</dbReference>
<dbReference type="InterPro" id="IPR036880">
    <property type="entry name" value="Kunitz_BPTI_sf"/>
</dbReference>
<sequence>MNSLTSLTFLAFIVSTLLLAEAVKKSKPGREMTPNQDEFVGCDCMPPLSKRYYRLKRYFYSPDMNRCFLSTDALDFGCNSFETKQECWKECVRKKLTSKQVPRKQKKN</sequence>
<evidence type="ECO:0000256" key="1">
    <source>
        <dbReference type="SAM" id="SignalP"/>
    </source>
</evidence>
<protein>
    <submittedName>
        <fullName evidence="2">Putative secreted protein</fullName>
    </submittedName>
</protein>